<sequence>MAAAAACKRFAQLGTSSGRIGLPGFGELGSLLHHRHLDCRLISSSDLVKSNGKRLFLVDTLALVRRLEGQGVPSKHAEAHNSCHY</sequence>
<dbReference type="PANTHER" id="PTHR14360:SF27">
    <property type="entry name" value="COILED-COIL 90B-LIKE PROTEIN (DUF1640)"/>
    <property type="match status" value="1"/>
</dbReference>
<dbReference type="AlphaFoldDB" id="A0AAW1YII1"/>
<keyword evidence="4" id="KW-1133">Transmembrane helix</keyword>
<organism evidence="8 9">
    <name type="scientific">Rubus argutus</name>
    <name type="common">Southern blackberry</name>
    <dbReference type="NCBI Taxonomy" id="59490"/>
    <lineage>
        <taxon>Eukaryota</taxon>
        <taxon>Viridiplantae</taxon>
        <taxon>Streptophyta</taxon>
        <taxon>Embryophyta</taxon>
        <taxon>Tracheophyta</taxon>
        <taxon>Spermatophyta</taxon>
        <taxon>Magnoliopsida</taxon>
        <taxon>eudicotyledons</taxon>
        <taxon>Gunneridae</taxon>
        <taxon>Pentapetalae</taxon>
        <taxon>rosids</taxon>
        <taxon>fabids</taxon>
        <taxon>Rosales</taxon>
        <taxon>Rosaceae</taxon>
        <taxon>Rosoideae</taxon>
        <taxon>Rosoideae incertae sedis</taxon>
        <taxon>Rubus</taxon>
    </lineage>
</organism>
<dbReference type="GO" id="GO:0016020">
    <property type="term" value="C:membrane"/>
    <property type="evidence" value="ECO:0007669"/>
    <property type="project" value="UniProtKB-SubCell"/>
</dbReference>
<dbReference type="GO" id="GO:0005739">
    <property type="term" value="C:mitochondrion"/>
    <property type="evidence" value="ECO:0007669"/>
    <property type="project" value="UniProtKB-SubCell"/>
</dbReference>
<comment type="caution">
    <text evidence="8">The sequence shown here is derived from an EMBL/GenBank/DDBJ whole genome shotgun (WGS) entry which is preliminary data.</text>
</comment>
<evidence type="ECO:0000256" key="2">
    <source>
        <dbReference type="ARBA" id="ARBA00004370"/>
    </source>
</evidence>
<accession>A0AAW1YII1</accession>
<dbReference type="EMBL" id="JBEDUW010000001">
    <property type="protein sequence ID" value="KAK9948465.1"/>
    <property type="molecule type" value="Genomic_DNA"/>
</dbReference>
<evidence type="ECO:0000256" key="6">
    <source>
        <dbReference type="ARBA" id="ARBA00023128"/>
    </source>
</evidence>
<keyword evidence="6" id="KW-0496">Mitochondrion</keyword>
<evidence type="ECO:0000256" key="1">
    <source>
        <dbReference type="ARBA" id="ARBA00004173"/>
    </source>
</evidence>
<evidence type="ECO:0000313" key="8">
    <source>
        <dbReference type="EMBL" id="KAK9948465.1"/>
    </source>
</evidence>
<proteinExistence type="predicted"/>
<evidence type="ECO:0000256" key="3">
    <source>
        <dbReference type="ARBA" id="ARBA00022692"/>
    </source>
</evidence>
<keyword evidence="7" id="KW-0472">Membrane</keyword>
<reference evidence="8 9" key="1">
    <citation type="journal article" date="2023" name="G3 (Bethesda)">
        <title>A chromosome-length genome assembly and annotation of blackberry (Rubus argutus, cv. 'Hillquist').</title>
        <authorList>
            <person name="Bruna T."/>
            <person name="Aryal R."/>
            <person name="Dudchenko O."/>
            <person name="Sargent D.J."/>
            <person name="Mead D."/>
            <person name="Buti M."/>
            <person name="Cavallini A."/>
            <person name="Hytonen T."/>
            <person name="Andres J."/>
            <person name="Pham M."/>
            <person name="Weisz D."/>
            <person name="Mascagni F."/>
            <person name="Usai G."/>
            <person name="Natali L."/>
            <person name="Bassil N."/>
            <person name="Fernandez G.E."/>
            <person name="Lomsadze A."/>
            <person name="Armour M."/>
            <person name="Olukolu B."/>
            <person name="Poorten T."/>
            <person name="Britton C."/>
            <person name="Davik J."/>
            <person name="Ashrafi H."/>
            <person name="Aiden E.L."/>
            <person name="Borodovsky M."/>
            <person name="Worthington M."/>
        </authorList>
    </citation>
    <scope>NUCLEOTIDE SEQUENCE [LARGE SCALE GENOMIC DNA]</scope>
    <source>
        <strain evidence="8">PI 553951</strain>
    </source>
</reference>
<evidence type="ECO:0000256" key="4">
    <source>
        <dbReference type="ARBA" id="ARBA00022989"/>
    </source>
</evidence>
<dbReference type="PANTHER" id="PTHR14360">
    <property type="entry name" value="PROTEIN FMP32, MITOCHONDRIAL"/>
    <property type="match status" value="1"/>
</dbReference>
<evidence type="ECO:0000256" key="5">
    <source>
        <dbReference type="ARBA" id="ARBA00023054"/>
    </source>
</evidence>
<dbReference type="InterPro" id="IPR024461">
    <property type="entry name" value="CCDC90-like"/>
</dbReference>
<name>A0AAW1YII1_RUBAR</name>
<keyword evidence="9" id="KW-1185">Reference proteome</keyword>
<dbReference type="Proteomes" id="UP001457282">
    <property type="component" value="Unassembled WGS sequence"/>
</dbReference>
<evidence type="ECO:0000313" key="9">
    <source>
        <dbReference type="Proteomes" id="UP001457282"/>
    </source>
</evidence>
<comment type="subcellular location">
    <subcellularLocation>
        <location evidence="2">Membrane</location>
    </subcellularLocation>
    <subcellularLocation>
        <location evidence="1">Mitochondrion</location>
    </subcellularLocation>
</comment>
<keyword evidence="5" id="KW-0175">Coiled coil</keyword>
<protein>
    <submittedName>
        <fullName evidence="8">Uncharacterized protein</fullName>
    </submittedName>
</protein>
<evidence type="ECO:0000256" key="7">
    <source>
        <dbReference type="ARBA" id="ARBA00023136"/>
    </source>
</evidence>
<gene>
    <name evidence="8" type="ORF">M0R45_004038</name>
</gene>
<keyword evidence="3" id="KW-0812">Transmembrane</keyword>